<evidence type="ECO:0000256" key="6">
    <source>
        <dbReference type="ARBA" id="ARBA00023136"/>
    </source>
</evidence>
<keyword evidence="4 7" id="KW-0812">Transmembrane</keyword>
<dbReference type="Proteomes" id="UP000606730">
    <property type="component" value="Unassembled WGS sequence"/>
</dbReference>
<dbReference type="Pfam" id="PF02687">
    <property type="entry name" value="FtsX"/>
    <property type="match status" value="2"/>
</dbReference>
<feature type="transmembrane region" description="Helical" evidence="7">
    <location>
        <begin position="268"/>
        <end position="291"/>
    </location>
</feature>
<keyword evidence="5 7" id="KW-1133">Transmembrane helix</keyword>
<sequence>MRALEKKLIRDLLRLWSQGLAIALVLGCGVAIFLMSYGMFTALTETRAAYYERNRFAEVFASLRRAPQSLMPEIAAIEGVYAVETRVKGSAILDLPGQVESAVGQFISLPASGEPRLNLPLLRSGRFPDVQSDDEVMVNEPFAIANGYVPGDTLMANLNGQKRVLTITGTALSPEFIYTIGPGDMMPDNQGYGILWMSEPAMAAAFDMDGAFNDVSLQLRRHARSDDVIDRLDDLLDPFGGLGAHDRVQQQSHAFIDGELKQLQSMAYVLPPVFLGITIFLVNMVIGRIVALDRSEIGLLKAIGYSNLEVSLHYLALAVAIALIGTLLGILVGTWMARGLAELYATFFSFPYLIFAVRPDIYIIATALGLTTASLGAIQSALSAARLPPAVAMSPPAPPNYQSSMIDRLLLRARPSQRTMMVLRNIMRWPLRAGLTMLGIALAVAVLVASLFFEDTLEELIDSAFYSTNRQDVMLILTQEVNSDALEDIRRLPGVLQVEPAQMHGAILRNGHLEKRVGIEGRPATADLARILDQDGKVVAAPANGLLLSTRLASQLAIGVGDPLTVEFLTGQRETHVVNVAGIVTSYIGLPAYMEDTALDRLMRRSSTFSYANLTLDPAKEQEFHAAIKDLPRLAGTVMIADTLEAFEETIEQNINISMVVYIVIAVLITVGVTYNSARIQLSERARDLASLRILGFTKTEVSFILIGEIAFLALLAQPIGWLLGAGLATAMIAGFESDLYSIPLVLSRDTFALSSVVVLAAAAASTLLVRRRLDRLNLIEVMKTRE</sequence>
<keyword evidence="11" id="KW-1185">Reference proteome</keyword>
<feature type="domain" description="MacB-like periplasmic core" evidence="9">
    <location>
        <begin position="434"/>
        <end position="603"/>
    </location>
</feature>
<feature type="transmembrane region" description="Helical" evidence="7">
    <location>
        <begin position="659"/>
        <end position="678"/>
    </location>
</feature>
<evidence type="ECO:0000256" key="1">
    <source>
        <dbReference type="ARBA" id="ARBA00004651"/>
    </source>
</evidence>
<reference evidence="10" key="2">
    <citation type="submission" date="2020-09" db="EMBL/GenBank/DDBJ databases">
        <authorList>
            <person name="Sun Q."/>
            <person name="Zhou Y."/>
        </authorList>
    </citation>
    <scope>NUCLEOTIDE SEQUENCE</scope>
    <source>
        <strain evidence="10">CGMCC 1.16012</strain>
    </source>
</reference>
<feature type="domain" description="ABC3 transporter permease C-terminal" evidence="8">
    <location>
        <begin position="273"/>
        <end position="389"/>
    </location>
</feature>
<proteinExistence type="inferred from homology"/>
<comment type="similarity">
    <text evidence="2">Belongs to the ABC-4 integral membrane protein family. LolC/E subfamily.</text>
</comment>
<evidence type="ECO:0000313" key="10">
    <source>
        <dbReference type="EMBL" id="GGE62537.1"/>
    </source>
</evidence>
<protein>
    <submittedName>
        <fullName evidence="10">Peptide ABC transporter permease</fullName>
    </submittedName>
</protein>
<dbReference type="GO" id="GO:0098797">
    <property type="term" value="C:plasma membrane protein complex"/>
    <property type="evidence" value="ECO:0007669"/>
    <property type="project" value="TreeGrafter"/>
</dbReference>
<comment type="caution">
    <text evidence="10">The sequence shown here is derived from an EMBL/GenBank/DDBJ whole genome shotgun (WGS) entry which is preliminary data.</text>
</comment>
<dbReference type="PANTHER" id="PTHR30489:SF0">
    <property type="entry name" value="LIPOPROTEIN-RELEASING SYSTEM TRANSMEMBRANE PROTEIN LOLE"/>
    <property type="match status" value="1"/>
</dbReference>
<keyword evidence="6 7" id="KW-0472">Membrane</keyword>
<dbReference type="RefSeq" id="WP_095595256.1">
    <property type="nucleotide sequence ID" value="NZ_BMKN01000003.1"/>
</dbReference>
<evidence type="ECO:0000256" key="5">
    <source>
        <dbReference type="ARBA" id="ARBA00022989"/>
    </source>
</evidence>
<evidence type="ECO:0000256" key="7">
    <source>
        <dbReference type="SAM" id="Phobius"/>
    </source>
</evidence>
<dbReference type="PROSITE" id="PS51257">
    <property type="entry name" value="PROKAR_LIPOPROTEIN"/>
    <property type="match status" value="1"/>
</dbReference>
<feature type="transmembrane region" description="Helical" evidence="7">
    <location>
        <begin position="311"/>
        <end position="332"/>
    </location>
</feature>
<dbReference type="OrthoDB" id="5137249at2"/>
<dbReference type="Pfam" id="PF12704">
    <property type="entry name" value="MacB_PCD"/>
    <property type="match status" value="1"/>
</dbReference>
<feature type="transmembrane region" description="Helical" evidence="7">
    <location>
        <begin position="20"/>
        <end position="43"/>
    </location>
</feature>
<dbReference type="InterPro" id="IPR025857">
    <property type="entry name" value="MacB_PCD"/>
</dbReference>
<reference evidence="10" key="1">
    <citation type="journal article" date="2014" name="Int. J. Syst. Evol. Microbiol.">
        <title>Complete genome sequence of Corynebacterium casei LMG S-19264T (=DSM 44701T), isolated from a smear-ripened cheese.</title>
        <authorList>
            <consortium name="US DOE Joint Genome Institute (JGI-PGF)"/>
            <person name="Walter F."/>
            <person name="Albersmeier A."/>
            <person name="Kalinowski J."/>
            <person name="Ruckert C."/>
        </authorList>
    </citation>
    <scope>NUCLEOTIDE SEQUENCE</scope>
    <source>
        <strain evidence="10">CGMCC 1.16012</strain>
    </source>
</reference>
<dbReference type="EMBL" id="BMKN01000003">
    <property type="protein sequence ID" value="GGE62537.1"/>
    <property type="molecule type" value="Genomic_DNA"/>
</dbReference>
<evidence type="ECO:0000256" key="4">
    <source>
        <dbReference type="ARBA" id="ARBA00022692"/>
    </source>
</evidence>
<gene>
    <name evidence="10" type="ORF">GCM10011517_32860</name>
</gene>
<feature type="transmembrane region" description="Helical" evidence="7">
    <location>
        <begin position="339"/>
        <end position="355"/>
    </location>
</feature>
<accession>A0A917AN42</accession>
<dbReference type="AlphaFoldDB" id="A0A917AN42"/>
<evidence type="ECO:0000259" key="9">
    <source>
        <dbReference type="Pfam" id="PF12704"/>
    </source>
</evidence>
<dbReference type="InterPro" id="IPR003838">
    <property type="entry name" value="ABC3_permease_C"/>
</dbReference>
<name>A0A917AN42_9RHOB</name>
<feature type="transmembrane region" description="Helical" evidence="7">
    <location>
        <begin position="702"/>
        <end position="732"/>
    </location>
</feature>
<feature type="transmembrane region" description="Helical" evidence="7">
    <location>
        <begin position="361"/>
        <end position="378"/>
    </location>
</feature>
<dbReference type="GO" id="GO:0044874">
    <property type="term" value="P:lipoprotein localization to outer membrane"/>
    <property type="evidence" value="ECO:0007669"/>
    <property type="project" value="TreeGrafter"/>
</dbReference>
<evidence type="ECO:0000259" key="8">
    <source>
        <dbReference type="Pfam" id="PF02687"/>
    </source>
</evidence>
<evidence type="ECO:0000256" key="2">
    <source>
        <dbReference type="ARBA" id="ARBA00005236"/>
    </source>
</evidence>
<feature type="domain" description="ABC3 transporter permease C-terminal" evidence="8">
    <location>
        <begin position="661"/>
        <end position="774"/>
    </location>
</feature>
<evidence type="ECO:0000256" key="3">
    <source>
        <dbReference type="ARBA" id="ARBA00022475"/>
    </source>
</evidence>
<feature type="transmembrane region" description="Helical" evidence="7">
    <location>
        <begin position="429"/>
        <end position="453"/>
    </location>
</feature>
<organism evidence="10 11">
    <name type="scientific">Actibacterium pelagium</name>
    <dbReference type="NCBI Taxonomy" id="2029103"/>
    <lineage>
        <taxon>Bacteria</taxon>
        <taxon>Pseudomonadati</taxon>
        <taxon>Pseudomonadota</taxon>
        <taxon>Alphaproteobacteria</taxon>
        <taxon>Rhodobacterales</taxon>
        <taxon>Roseobacteraceae</taxon>
        <taxon>Actibacterium</taxon>
    </lineage>
</organism>
<keyword evidence="3" id="KW-1003">Cell membrane</keyword>
<feature type="transmembrane region" description="Helical" evidence="7">
    <location>
        <begin position="752"/>
        <end position="770"/>
    </location>
</feature>
<comment type="subcellular location">
    <subcellularLocation>
        <location evidence="1">Cell membrane</location>
        <topology evidence="1">Multi-pass membrane protein</topology>
    </subcellularLocation>
</comment>
<dbReference type="InterPro" id="IPR051447">
    <property type="entry name" value="Lipoprotein-release_system"/>
</dbReference>
<dbReference type="PANTHER" id="PTHR30489">
    <property type="entry name" value="LIPOPROTEIN-RELEASING SYSTEM TRANSMEMBRANE PROTEIN LOLE"/>
    <property type="match status" value="1"/>
</dbReference>
<evidence type="ECO:0000313" key="11">
    <source>
        <dbReference type="Proteomes" id="UP000606730"/>
    </source>
</evidence>